<dbReference type="AlphaFoldDB" id="A0AAV9B1P2"/>
<sequence>MDKSWIDSQNRISQAYMNGVKKFLEFAYNDKPLKSMIYCPCKQCCNRYLMTQVVAREHIIINGFLLNYKIWTSHGEFLKLLQEAECELYPGCEKFTMLSFIVQLLHLKVFSGSTNKSFTMLLELLNEAFPHGTILLKSYYEANKNTKYLIILMNIY</sequence>
<proteinExistence type="predicted"/>
<reference evidence="2" key="2">
    <citation type="submission" date="2023-06" db="EMBL/GenBank/DDBJ databases">
        <authorList>
            <person name="Ma L."/>
            <person name="Liu K.-W."/>
            <person name="Li Z."/>
            <person name="Hsiao Y.-Y."/>
            <person name="Qi Y."/>
            <person name="Fu T."/>
            <person name="Tang G."/>
            <person name="Zhang D."/>
            <person name="Sun W.-H."/>
            <person name="Liu D.-K."/>
            <person name="Li Y."/>
            <person name="Chen G.-Z."/>
            <person name="Liu X.-D."/>
            <person name="Liao X.-Y."/>
            <person name="Jiang Y.-T."/>
            <person name="Yu X."/>
            <person name="Hao Y."/>
            <person name="Huang J."/>
            <person name="Zhao X.-W."/>
            <person name="Ke S."/>
            <person name="Chen Y.-Y."/>
            <person name="Wu W.-L."/>
            <person name="Hsu J.-L."/>
            <person name="Lin Y.-F."/>
            <person name="Huang M.-D."/>
            <person name="Li C.-Y."/>
            <person name="Huang L."/>
            <person name="Wang Z.-W."/>
            <person name="Zhao X."/>
            <person name="Zhong W.-Y."/>
            <person name="Peng D.-H."/>
            <person name="Ahmad S."/>
            <person name="Lan S."/>
            <person name="Zhang J.-S."/>
            <person name="Tsai W.-C."/>
            <person name="Van De Peer Y."/>
            <person name="Liu Z.-J."/>
        </authorList>
    </citation>
    <scope>NUCLEOTIDE SEQUENCE</scope>
    <source>
        <strain evidence="2">SCP</strain>
        <tissue evidence="2">Leaves</tissue>
    </source>
</reference>
<evidence type="ECO:0000259" key="1">
    <source>
        <dbReference type="Pfam" id="PF13963"/>
    </source>
</evidence>
<evidence type="ECO:0000313" key="3">
    <source>
        <dbReference type="Proteomes" id="UP001179952"/>
    </source>
</evidence>
<dbReference type="InterPro" id="IPR029480">
    <property type="entry name" value="Transpos_assoc"/>
</dbReference>
<protein>
    <recommendedName>
        <fullName evidence="1">Transposase-associated domain-containing protein</fullName>
    </recommendedName>
</protein>
<organism evidence="2 3">
    <name type="scientific">Acorus gramineus</name>
    <name type="common">Dwarf sweet flag</name>
    <dbReference type="NCBI Taxonomy" id="55184"/>
    <lineage>
        <taxon>Eukaryota</taxon>
        <taxon>Viridiplantae</taxon>
        <taxon>Streptophyta</taxon>
        <taxon>Embryophyta</taxon>
        <taxon>Tracheophyta</taxon>
        <taxon>Spermatophyta</taxon>
        <taxon>Magnoliopsida</taxon>
        <taxon>Liliopsida</taxon>
        <taxon>Acoraceae</taxon>
        <taxon>Acorus</taxon>
    </lineage>
</organism>
<gene>
    <name evidence="2" type="ORF">QJS04_geneDACA024629</name>
</gene>
<accession>A0AAV9B1P2</accession>
<dbReference type="EMBL" id="JAUJYN010000005">
    <property type="protein sequence ID" value="KAK1270365.1"/>
    <property type="molecule type" value="Genomic_DNA"/>
</dbReference>
<name>A0AAV9B1P2_ACOGR</name>
<dbReference type="Proteomes" id="UP001179952">
    <property type="component" value="Unassembled WGS sequence"/>
</dbReference>
<dbReference type="Pfam" id="PF13963">
    <property type="entry name" value="Transpos_assoc"/>
    <property type="match status" value="1"/>
</dbReference>
<reference evidence="2" key="1">
    <citation type="journal article" date="2023" name="Nat. Commun.">
        <title>Diploid and tetraploid genomes of Acorus and the evolution of monocots.</title>
        <authorList>
            <person name="Ma L."/>
            <person name="Liu K.W."/>
            <person name="Li Z."/>
            <person name="Hsiao Y.Y."/>
            <person name="Qi Y."/>
            <person name="Fu T."/>
            <person name="Tang G.D."/>
            <person name="Zhang D."/>
            <person name="Sun W.H."/>
            <person name="Liu D.K."/>
            <person name="Li Y."/>
            <person name="Chen G.Z."/>
            <person name="Liu X.D."/>
            <person name="Liao X.Y."/>
            <person name="Jiang Y.T."/>
            <person name="Yu X."/>
            <person name="Hao Y."/>
            <person name="Huang J."/>
            <person name="Zhao X.W."/>
            <person name="Ke S."/>
            <person name="Chen Y.Y."/>
            <person name="Wu W.L."/>
            <person name="Hsu J.L."/>
            <person name="Lin Y.F."/>
            <person name="Huang M.D."/>
            <person name="Li C.Y."/>
            <person name="Huang L."/>
            <person name="Wang Z.W."/>
            <person name="Zhao X."/>
            <person name="Zhong W.Y."/>
            <person name="Peng D.H."/>
            <person name="Ahmad S."/>
            <person name="Lan S."/>
            <person name="Zhang J.S."/>
            <person name="Tsai W.C."/>
            <person name="Van de Peer Y."/>
            <person name="Liu Z.J."/>
        </authorList>
    </citation>
    <scope>NUCLEOTIDE SEQUENCE</scope>
    <source>
        <strain evidence="2">SCP</strain>
    </source>
</reference>
<comment type="caution">
    <text evidence="2">The sequence shown here is derived from an EMBL/GenBank/DDBJ whole genome shotgun (WGS) entry which is preliminary data.</text>
</comment>
<feature type="domain" description="Transposase-associated" evidence="1">
    <location>
        <begin position="3"/>
        <end position="76"/>
    </location>
</feature>
<evidence type="ECO:0000313" key="2">
    <source>
        <dbReference type="EMBL" id="KAK1270365.1"/>
    </source>
</evidence>
<keyword evidence="3" id="KW-1185">Reference proteome</keyword>